<name>A0A5S9Q6L6_9HYPH</name>
<reference evidence="26 27" key="1">
    <citation type="submission" date="2019-12" db="EMBL/GenBank/DDBJ databases">
        <authorList>
            <person name="Reyes-Prieto M."/>
        </authorList>
    </citation>
    <scope>NUCLEOTIDE SEQUENCE [LARGE SCALE GENOMIC DNA]</scope>
    <source>
        <strain evidence="26">HF14-78462</strain>
    </source>
</reference>
<feature type="binding site" description="axial binding residue" evidence="22">
    <location>
        <position position="227"/>
    </location>
    <ligand>
        <name>heme c</name>
        <dbReference type="ChEBI" id="CHEBI:61717"/>
        <label>2</label>
    </ligand>
    <ligandPart>
        <name>Fe</name>
        <dbReference type="ChEBI" id="CHEBI:18248"/>
    </ligandPart>
</feature>
<evidence type="ECO:0000256" key="14">
    <source>
        <dbReference type="ARBA" id="ARBA00022982"/>
    </source>
</evidence>
<keyword evidence="9 21" id="KW-0679">Respiratory chain</keyword>
<dbReference type="GO" id="GO:0020037">
    <property type="term" value="F:heme binding"/>
    <property type="evidence" value="ECO:0007669"/>
    <property type="project" value="InterPro"/>
</dbReference>
<sequence length="294" mass="31640">MADIHKNEVDAVSGVSTTGHEWDGIRELNNPLPRWWLWTFYACIVWAVLYWIAYPAWPLVSSYTYGVLGWKSRDAVQVQLADLRAQRAVFADKLAAASLTEIESNPELLSFARAQGRAAFGDNCAPCHGSGAAGSPGYPNLNDDDWLWGGSLEQIQQTILHGIRSTDPDAHVGDMMAFGRDGILQRPEVVAVADYVRSLSNLPVPQGVTPDLAKGKEVFDANCAACHGPDGKGNPELGAPNLTDGIWLYGSGRDNVIASITNGRAGIMPAWAGRLDPTTVKALTVYVHSLGGGR</sequence>
<dbReference type="InterPro" id="IPR009056">
    <property type="entry name" value="Cyt_c-like_dom"/>
</dbReference>
<feature type="transmembrane region" description="Helical" evidence="24">
    <location>
        <begin position="35"/>
        <end position="53"/>
    </location>
</feature>
<evidence type="ECO:0000256" key="11">
    <source>
        <dbReference type="ARBA" id="ARBA00022723"/>
    </source>
</evidence>
<evidence type="ECO:0000256" key="5">
    <source>
        <dbReference type="ARBA" id="ARBA00022448"/>
    </source>
</evidence>
<keyword evidence="16 21" id="KW-0560">Oxidoreductase</keyword>
<keyword evidence="6 21" id="KW-1003">Cell membrane</keyword>
<dbReference type="GO" id="GO:0005886">
    <property type="term" value="C:plasma membrane"/>
    <property type="evidence" value="ECO:0007669"/>
    <property type="project" value="UniProtKB-SubCell"/>
</dbReference>
<feature type="binding site" description="covalent" evidence="23">
    <location>
        <position position="124"/>
    </location>
    <ligand>
        <name>heme c</name>
        <dbReference type="ChEBI" id="CHEBI:61717"/>
        <label>1</label>
    </ligand>
</feature>
<evidence type="ECO:0000256" key="22">
    <source>
        <dbReference type="PIRSR" id="PIRSR000006-1"/>
    </source>
</evidence>
<dbReference type="GO" id="GO:0009055">
    <property type="term" value="F:electron transfer activity"/>
    <property type="evidence" value="ECO:0007669"/>
    <property type="project" value="InterPro"/>
</dbReference>
<evidence type="ECO:0000256" key="13">
    <source>
        <dbReference type="ARBA" id="ARBA00022781"/>
    </source>
</evidence>
<evidence type="ECO:0000256" key="7">
    <source>
        <dbReference type="ARBA" id="ARBA00022519"/>
    </source>
</evidence>
<feature type="binding site" description="covalent" evidence="23">
    <location>
        <position position="223"/>
    </location>
    <ligand>
        <name>heme c</name>
        <dbReference type="ChEBI" id="CHEBI:61717"/>
        <label>2</label>
    </ligand>
</feature>
<comment type="function">
    <text evidence="20">C-type cytochrome. Part of the cbb3-type cytochrome c oxidase complex. FixP subunit is required for transferring electrons from donor cytochrome c via its heme groups to FixO subunit. From there, electrons are shuttled to the catalytic binuclear center of FixN subunit where oxygen reduction takes place. The complex also functions as a proton pump.</text>
</comment>
<keyword evidence="7 21" id="KW-0997">Cell inner membrane</keyword>
<dbReference type="PANTHER" id="PTHR33751">
    <property type="entry name" value="CBB3-TYPE CYTOCHROME C OXIDASE SUBUNIT FIXP"/>
    <property type="match status" value="1"/>
</dbReference>
<evidence type="ECO:0000256" key="20">
    <source>
        <dbReference type="ARBA" id="ARBA00025525"/>
    </source>
</evidence>
<keyword evidence="13 21" id="KW-0375">Hydrogen ion transport</keyword>
<dbReference type="Pfam" id="PF13442">
    <property type="entry name" value="Cytochrome_CBB3"/>
    <property type="match status" value="1"/>
</dbReference>
<feature type="binding site" description="covalent" evidence="23">
    <location>
        <position position="226"/>
    </location>
    <ligand>
        <name>heme c</name>
        <dbReference type="ChEBI" id="CHEBI:61717"/>
        <label>2</label>
    </ligand>
</feature>
<dbReference type="PIRSF" id="PIRSF000006">
    <property type="entry name" value="Cbb3-Cox_fixP"/>
    <property type="match status" value="1"/>
</dbReference>
<comment type="similarity">
    <text evidence="3 21">Belongs to the CcoP / FixP family.</text>
</comment>
<accession>A0A5S9Q6L6</accession>
<keyword evidence="15 24" id="KW-1133">Transmembrane helix</keyword>
<dbReference type="InterPro" id="IPR032858">
    <property type="entry name" value="CcoP_N"/>
</dbReference>
<feature type="domain" description="Cytochrome c" evidence="25">
    <location>
        <begin position="111"/>
        <end position="200"/>
    </location>
</feature>
<dbReference type="Proteomes" id="UP000433050">
    <property type="component" value="Unassembled WGS sequence"/>
</dbReference>
<dbReference type="Gene3D" id="6.10.280.130">
    <property type="match status" value="1"/>
</dbReference>
<feature type="binding site" description="covalent" evidence="23">
    <location>
        <position position="127"/>
    </location>
    <ligand>
        <name>heme c</name>
        <dbReference type="ChEBI" id="CHEBI:61717"/>
        <label>1</label>
    </ligand>
</feature>
<keyword evidence="8 21" id="KW-0349">Heme</keyword>
<keyword evidence="12" id="KW-0677">Repeat</keyword>
<feature type="binding site" description="axial binding residue" evidence="22">
    <location>
        <position position="175"/>
    </location>
    <ligand>
        <name>heme c</name>
        <dbReference type="ChEBI" id="CHEBI:61717"/>
        <label>2</label>
    </ligand>
    <ligandPart>
        <name>Fe</name>
        <dbReference type="ChEBI" id="CHEBI:18248"/>
    </ligandPart>
</feature>
<evidence type="ECO:0000256" key="2">
    <source>
        <dbReference type="ARBA" id="ARBA00004673"/>
    </source>
</evidence>
<comment type="subunit">
    <text evidence="4">Component of the cbb3-type cytochrome c oxidase at least composed of FixN, FixO, FixQ and FixP.</text>
</comment>
<dbReference type="InterPro" id="IPR038414">
    <property type="entry name" value="CcoP_N_sf"/>
</dbReference>
<feature type="domain" description="Cytochrome c" evidence="25">
    <location>
        <begin position="210"/>
        <end position="291"/>
    </location>
</feature>
<dbReference type="NCBIfam" id="TIGR00782">
    <property type="entry name" value="ccoP"/>
    <property type="match status" value="1"/>
</dbReference>
<evidence type="ECO:0000256" key="18">
    <source>
        <dbReference type="ARBA" id="ARBA00023065"/>
    </source>
</evidence>
<evidence type="ECO:0000256" key="15">
    <source>
        <dbReference type="ARBA" id="ARBA00022989"/>
    </source>
</evidence>
<dbReference type="EMBL" id="CACSAS010000001">
    <property type="protein sequence ID" value="CAA0113449.1"/>
    <property type="molecule type" value="Genomic_DNA"/>
</dbReference>
<evidence type="ECO:0000256" key="3">
    <source>
        <dbReference type="ARBA" id="ARBA00006113"/>
    </source>
</evidence>
<gene>
    <name evidence="26" type="primary">fixP</name>
    <name evidence="26" type="ORF">STARVERO_04203</name>
</gene>
<dbReference type="RefSeq" id="WP_159601359.1">
    <property type="nucleotide sequence ID" value="NZ_CACSAS010000001.1"/>
</dbReference>
<keyword evidence="11 21" id="KW-0479">Metal-binding</keyword>
<keyword evidence="5 21" id="KW-0813">Transport</keyword>
<evidence type="ECO:0000256" key="9">
    <source>
        <dbReference type="ARBA" id="ARBA00022660"/>
    </source>
</evidence>
<evidence type="ECO:0000313" key="26">
    <source>
        <dbReference type="EMBL" id="CAA0113449.1"/>
    </source>
</evidence>
<evidence type="ECO:0000256" key="17">
    <source>
        <dbReference type="ARBA" id="ARBA00023004"/>
    </source>
</evidence>
<dbReference type="GO" id="GO:0006119">
    <property type="term" value="P:oxidative phosphorylation"/>
    <property type="evidence" value="ECO:0007669"/>
    <property type="project" value="UniProtKB-UniPathway"/>
</dbReference>
<feature type="binding site" description="axial binding residue" evidence="22">
    <location>
        <position position="128"/>
    </location>
    <ligand>
        <name>heme c</name>
        <dbReference type="ChEBI" id="CHEBI:61717"/>
        <label>1</label>
    </ligand>
    <ligandPart>
        <name>Fe</name>
        <dbReference type="ChEBI" id="CHEBI:18248"/>
    </ligandPart>
</feature>
<dbReference type="Pfam" id="PF14715">
    <property type="entry name" value="FixP_N"/>
    <property type="match status" value="1"/>
</dbReference>
<dbReference type="GO" id="GO:0005506">
    <property type="term" value="F:iron ion binding"/>
    <property type="evidence" value="ECO:0007669"/>
    <property type="project" value="InterPro"/>
</dbReference>
<dbReference type="InterPro" id="IPR050597">
    <property type="entry name" value="Cytochrome_c_Oxidase_Subunit"/>
</dbReference>
<proteinExistence type="inferred from homology"/>
<dbReference type="PRINTS" id="PR00605">
    <property type="entry name" value="CYTCHROMECIC"/>
</dbReference>
<dbReference type="GO" id="GO:1902600">
    <property type="term" value="P:proton transmembrane transport"/>
    <property type="evidence" value="ECO:0007669"/>
    <property type="project" value="UniProtKB-KW"/>
</dbReference>
<dbReference type="PROSITE" id="PS51007">
    <property type="entry name" value="CYTC"/>
    <property type="match status" value="2"/>
</dbReference>
<dbReference type="PANTHER" id="PTHR33751:SF1">
    <property type="entry name" value="CBB3-TYPE CYTOCHROME C OXIDASE SUBUNIT FIXP"/>
    <property type="match status" value="1"/>
</dbReference>
<dbReference type="Pfam" id="PF00034">
    <property type="entry name" value="Cytochrom_C"/>
    <property type="match status" value="1"/>
</dbReference>
<evidence type="ECO:0000256" key="12">
    <source>
        <dbReference type="ARBA" id="ARBA00022737"/>
    </source>
</evidence>
<evidence type="ECO:0000259" key="25">
    <source>
        <dbReference type="PROSITE" id="PS51007"/>
    </source>
</evidence>
<evidence type="ECO:0000256" key="4">
    <source>
        <dbReference type="ARBA" id="ARBA00011203"/>
    </source>
</evidence>
<evidence type="ECO:0000256" key="24">
    <source>
        <dbReference type="SAM" id="Phobius"/>
    </source>
</evidence>
<dbReference type="UniPathway" id="UPA00705"/>
<dbReference type="InterPro" id="IPR008168">
    <property type="entry name" value="Cyt_C_IC"/>
</dbReference>
<keyword evidence="27" id="KW-1185">Reference proteome</keyword>
<keyword evidence="18 21" id="KW-0406">Ion transport</keyword>
<keyword evidence="19 21" id="KW-0472">Membrane</keyword>
<evidence type="ECO:0000256" key="16">
    <source>
        <dbReference type="ARBA" id="ARBA00023002"/>
    </source>
</evidence>
<evidence type="ECO:0000256" key="1">
    <source>
        <dbReference type="ARBA" id="ARBA00004533"/>
    </source>
</evidence>
<dbReference type="AlphaFoldDB" id="A0A5S9Q6L6"/>
<evidence type="ECO:0000256" key="10">
    <source>
        <dbReference type="ARBA" id="ARBA00022692"/>
    </source>
</evidence>
<comment type="pathway">
    <text evidence="2 21">Energy metabolism; oxidative phosphorylation.</text>
</comment>
<dbReference type="Gene3D" id="1.10.760.10">
    <property type="entry name" value="Cytochrome c-like domain"/>
    <property type="match status" value="2"/>
</dbReference>
<dbReference type="InterPro" id="IPR004678">
    <property type="entry name" value="Cyt_c_oxidase_cbb3_su3"/>
</dbReference>
<keyword evidence="17 21" id="KW-0408">Iron</keyword>
<evidence type="ECO:0000256" key="19">
    <source>
        <dbReference type="ARBA" id="ARBA00023136"/>
    </source>
</evidence>
<keyword evidence="14 21" id="KW-0249">Electron transport</keyword>
<organism evidence="26 27">
    <name type="scientific">Starkeya nomas</name>
    <dbReference type="NCBI Taxonomy" id="2666134"/>
    <lineage>
        <taxon>Bacteria</taxon>
        <taxon>Pseudomonadati</taxon>
        <taxon>Pseudomonadota</taxon>
        <taxon>Alphaproteobacteria</taxon>
        <taxon>Hyphomicrobiales</taxon>
        <taxon>Xanthobacteraceae</taxon>
        <taxon>Starkeya</taxon>
    </lineage>
</organism>
<dbReference type="InterPro" id="IPR036909">
    <property type="entry name" value="Cyt_c-like_dom_sf"/>
</dbReference>
<evidence type="ECO:0000256" key="21">
    <source>
        <dbReference type="PIRNR" id="PIRNR000006"/>
    </source>
</evidence>
<evidence type="ECO:0000313" key="27">
    <source>
        <dbReference type="Proteomes" id="UP000433050"/>
    </source>
</evidence>
<comment type="subcellular location">
    <subcellularLocation>
        <location evidence="1 21">Cell inner membrane</location>
    </subcellularLocation>
</comment>
<evidence type="ECO:0000256" key="6">
    <source>
        <dbReference type="ARBA" id="ARBA00022475"/>
    </source>
</evidence>
<comment type="cofactor">
    <cofactor evidence="21 23">
        <name>heme c</name>
        <dbReference type="ChEBI" id="CHEBI:61717"/>
    </cofactor>
    <text evidence="21 23">Binds 2 heme C groups per subunit.</text>
</comment>
<dbReference type="SUPFAM" id="SSF46626">
    <property type="entry name" value="Cytochrome c"/>
    <property type="match status" value="2"/>
</dbReference>
<feature type="binding site" description="axial binding residue" evidence="22">
    <location>
        <position position="268"/>
    </location>
    <ligand>
        <name>heme c</name>
        <dbReference type="ChEBI" id="CHEBI:61717"/>
        <label>1</label>
    </ligand>
    <ligandPart>
        <name>Fe</name>
        <dbReference type="ChEBI" id="CHEBI:18248"/>
    </ligandPart>
</feature>
<evidence type="ECO:0000256" key="8">
    <source>
        <dbReference type="ARBA" id="ARBA00022617"/>
    </source>
</evidence>
<dbReference type="GO" id="GO:0016491">
    <property type="term" value="F:oxidoreductase activity"/>
    <property type="evidence" value="ECO:0007669"/>
    <property type="project" value="UniProtKB-KW"/>
</dbReference>
<keyword evidence="10 24" id="KW-0812">Transmembrane</keyword>
<evidence type="ECO:0000256" key="23">
    <source>
        <dbReference type="PIRSR" id="PIRSR000006-2"/>
    </source>
</evidence>
<protein>
    <recommendedName>
        <fullName evidence="21">Cbb3-type cytochrome c oxidase subunit</fullName>
    </recommendedName>
</protein>